<keyword evidence="2" id="KW-1185">Reference proteome</keyword>
<organism evidence="1 2">
    <name type="scientific">Pseudogymnoascus verrucosus</name>
    <dbReference type="NCBI Taxonomy" id="342668"/>
    <lineage>
        <taxon>Eukaryota</taxon>
        <taxon>Fungi</taxon>
        <taxon>Dikarya</taxon>
        <taxon>Ascomycota</taxon>
        <taxon>Pezizomycotina</taxon>
        <taxon>Leotiomycetes</taxon>
        <taxon>Thelebolales</taxon>
        <taxon>Thelebolaceae</taxon>
        <taxon>Pseudogymnoascus</taxon>
    </lineage>
</organism>
<gene>
    <name evidence="1" type="ORF">VE01_03122</name>
</gene>
<dbReference type="GeneID" id="28836508"/>
<protein>
    <submittedName>
        <fullName evidence="1">Uncharacterized protein</fullName>
    </submittedName>
</protein>
<reference evidence="2" key="2">
    <citation type="journal article" date="2018" name="Nat. Commun.">
        <title>Extreme sensitivity to ultraviolet light in the fungal pathogen causing white-nose syndrome of bats.</title>
        <authorList>
            <person name="Palmer J.M."/>
            <person name="Drees K.P."/>
            <person name="Foster J.T."/>
            <person name="Lindner D.L."/>
        </authorList>
    </citation>
    <scope>NUCLEOTIDE SEQUENCE [LARGE SCALE GENOMIC DNA]</scope>
    <source>
        <strain evidence="2">UAMH 10579</strain>
    </source>
</reference>
<name>A0A1B8GRB8_9PEZI</name>
<evidence type="ECO:0000313" key="2">
    <source>
        <dbReference type="Proteomes" id="UP000091956"/>
    </source>
</evidence>
<dbReference type="AlphaFoldDB" id="A0A1B8GRB8"/>
<reference evidence="1 2" key="1">
    <citation type="submission" date="2016-03" db="EMBL/GenBank/DDBJ databases">
        <title>Comparative genomics of Pseudogymnoascus destructans, the fungus causing white-nose syndrome of bats.</title>
        <authorList>
            <person name="Palmer J.M."/>
            <person name="Drees K.P."/>
            <person name="Foster J.T."/>
            <person name="Lindner D.L."/>
        </authorList>
    </citation>
    <scope>NUCLEOTIDE SEQUENCE [LARGE SCALE GENOMIC DNA]</scope>
    <source>
        <strain evidence="1 2">UAMH 10579</strain>
    </source>
</reference>
<dbReference type="Proteomes" id="UP000091956">
    <property type="component" value="Unassembled WGS sequence"/>
</dbReference>
<proteinExistence type="predicted"/>
<dbReference type="EMBL" id="KV460217">
    <property type="protein sequence ID" value="OBT98384.2"/>
    <property type="molecule type" value="Genomic_DNA"/>
</dbReference>
<dbReference type="RefSeq" id="XP_018132117.2">
    <property type="nucleotide sequence ID" value="XM_018272620.2"/>
</dbReference>
<evidence type="ECO:0000313" key="1">
    <source>
        <dbReference type="EMBL" id="OBT98384.2"/>
    </source>
</evidence>
<sequence>MYRTSSNTPLTRKQIYYTRTTESLYSNLTPIPVVMDALSTTAALATTDLPVDMPALTVTPMAAPTNPTAAQVSTIDCHICVCMNRRKPAWKQAGPSKMCVLCVRQYCTVHAAPVDKVGGEDVCEINHETYYWKHEARWGEGVHATLYDRKCDKWASC</sequence>
<accession>A0A1B8GRB8</accession>